<dbReference type="AlphaFoldDB" id="A0A919R6B4"/>
<name>A0A919R6B4_9ACTN</name>
<dbReference type="RefSeq" id="WP_203988822.1">
    <property type="nucleotide sequence ID" value="NZ_BOOU01000054.1"/>
</dbReference>
<keyword evidence="2" id="KW-1185">Reference proteome</keyword>
<evidence type="ECO:0000313" key="2">
    <source>
        <dbReference type="Proteomes" id="UP000655287"/>
    </source>
</evidence>
<evidence type="ECO:0000313" key="1">
    <source>
        <dbReference type="EMBL" id="GII79090.1"/>
    </source>
</evidence>
<protein>
    <submittedName>
        <fullName evidence="1">Uncharacterized protein</fullName>
    </submittedName>
</protein>
<accession>A0A919R6B4</accession>
<sequence>MIPGLAPPRHPAIRAAYRLRDALDRHGIAADVNEGAGLALVSVWYDLVVWAGPCYLWWAGGVSPVTGRFTYRYSPADDPVTAARRVADRYHELRRTRSPDAPSWIAGHPL</sequence>
<reference evidence="1" key="1">
    <citation type="submission" date="2021-01" db="EMBL/GenBank/DDBJ databases">
        <title>Whole genome shotgun sequence of Sphaerisporangium rufum NBRC 109079.</title>
        <authorList>
            <person name="Komaki H."/>
            <person name="Tamura T."/>
        </authorList>
    </citation>
    <scope>NUCLEOTIDE SEQUENCE</scope>
    <source>
        <strain evidence="1">NBRC 109079</strain>
    </source>
</reference>
<gene>
    <name evidence="1" type="ORF">Sru01_40720</name>
</gene>
<organism evidence="1 2">
    <name type="scientific">Sphaerisporangium rufum</name>
    <dbReference type="NCBI Taxonomy" id="1381558"/>
    <lineage>
        <taxon>Bacteria</taxon>
        <taxon>Bacillati</taxon>
        <taxon>Actinomycetota</taxon>
        <taxon>Actinomycetes</taxon>
        <taxon>Streptosporangiales</taxon>
        <taxon>Streptosporangiaceae</taxon>
        <taxon>Sphaerisporangium</taxon>
    </lineage>
</organism>
<dbReference type="Proteomes" id="UP000655287">
    <property type="component" value="Unassembled WGS sequence"/>
</dbReference>
<dbReference type="EMBL" id="BOOU01000054">
    <property type="protein sequence ID" value="GII79090.1"/>
    <property type="molecule type" value="Genomic_DNA"/>
</dbReference>
<comment type="caution">
    <text evidence="1">The sequence shown here is derived from an EMBL/GenBank/DDBJ whole genome shotgun (WGS) entry which is preliminary data.</text>
</comment>
<proteinExistence type="predicted"/>